<keyword evidence="1" id="KW-0472">Membrane</keyword>
<protein>
    <submittedName>
        <fullName evidence="2">Uncharacterized protein</fullName>
    </submittedName>
</protein>
<dbReference type="AlphaFoldDB" id="R7Q9V4"/>
<name>R7Q9V4_CHOCR</name>
<accession>R7Q9V4</accession>
<evidence type="ECO:0000313" key="3">
    <source>
        <dbReference type="Proteomes" id="UP000012073"/>
    </source>
</evidence>
<dbReference type="EMBL" id="HG001680">
    <property type="protein sequence ID" value="CDF34255.1"/>
    <property type="molecule type" value="Genomic_DNA"/>
</dbReference>
<keyword evidence="3" id="KW-1185">Reference proteome</keyword>
<gene>
    <name evidence="2" type="ORF">CHC_T00002953001</name>
</gene>
<dbReference type="KEGG" id="ccp:CHC_T00002953001"/>
<evidence type="ECO:0000256" key="1">
    <source>
        <dbReference type="SAM" id="Phobius"/>
    </source>
</evidence>
<organism evidence="2 3">
    <name type="scientific">Chondrus crispus</name>
    <name type="common">Carrageen Irish moss</name>
    <name type="synonym">Polymorpha crispa</name>
    <dbReference type="NCBI Taxonomy" id="2769"/>
    <lineage>
        <taxon>Eukaryota</taxon>
        <taxon>Rhodophyta</taxon>
        <taxon>Florideophyceae</taxon>
        <taxon>Rhodymeniophycidae</taxon>
        <taxon>Gigartinales</taxon>
        <taxon>Gigartinaceae</taxon>
        <taxon>Chondrus</taxon>
    </lineage>
</organism>
<evidence type="ECO:0000313" key="2">
    <source>
        <dbReference type="EMBL" id="CDF34255.1"/>
    </source>
</evidence>
<reference evidence="3" key="1">
    <citation type="journal article" date="2013" name="Proc. Natl. Acad. Sci. U.S.A.">
        <title>Genome structure and metabolic features in the red seaweed Chondrus crispus shed light on evolution of the Archaeplastida.</title>
        <authorList>
            <person name="Collen J."/>
            <person name="Porcel B."/>
            <person name="Carre W."/>
            <person name="Ball S.G."/>
            <person name="Chaparro C."/>
            <person name="Tonon T."/>
            <person name="Barbeyron T."/>
            <person name="Michel G."/>
            <person name="Noel B."/>
            <person name="Valentin K."/>
            <person name="Elias M."/>
            <person name="Artiguenave F."/>
            <person name="Arun A."/>
            <person name="Aury J.M."/>
            <person name="Barbosa-Neto J.F."/>
            <person name="Bothwell J.H."/>
            <person name="Bouget F.Y."/>
            <person name="Brillet L."/>
            <person name="Cabello-Hurtado F."/>
            <person name="Capella-Gutierrez S."/>
            <person name="Charrier B."/>
            <person name="Cladiere L."/>
            <person name="Cock J.M."/>
            <person name="Coelho S.M."/>
            <person name="Colleoni C."/>
            <person name="Czjzek M."/>
            <person name="Da Silva C."/>
            <person name="Delage L."/>
            <person name="Denoeud F."/>
            <person name="Deschamps P."/>
            <person name="Dittami S.M."/>
            <person name="Gabaldon T."/>
            <person name="Gachon C.M."/>
            <person name="Groisillier A."/>
            <person name="Herve C."/>
            <person name="Jabbari K."/>
            <person name="Katinka M."/>
            <person name="Kloareg B."/>
            <person name="Kowalczyk N."/>
            <person name="Labadie K."/>
            <person name="Leblanc C."/>
            <person name="Lopez P.J."/>
            <person name="McLachlan D.H."/>
            <person name="Meslet-Cladiere L."/>
            <person name="Moustafa A."/>
            <person name="Nehr Z."/>
            <person name="Nyvall Collen P."/>
            <person name="Panaud O."/>
            <person name="Partensky F."/>
            <person name="Poulain J."/>
            <person name="Rensing S.A."/>
            <person name="Rousvoal S."/>
            <person name="Samson G."/>
            <person name="Symeonidi A."/>
            <person name="Weissenbach J."/>
            <person name="Zambounis A."/>
            <person name="Wincker P."/>
            <person name="Boyen C."/>
        </authorList>
    </citation>
    <scope>NUCLEOTIDE SEQUENCE [LARGE SCALE GENOMIC DNA]</scope>
    <source>
        <strain evidence="3">cv. Stackhouse</strain>
    </source>
</reference>
<feature type="transmembrane region" description="Helical" evidence="1">
    <location>
        <begin position="50"/>
        <end position="71"/>
    </location>
</feature>
<dbReference type="Proteomes" id="UP000012073">
    <property type="component" value="Unassembled WGS sequence"/>
</dbReference>
<dbReference type="GeneID" id="17321790"/>
<sequence length="161" mass="17542">MFIGGNTVWRPQQSYRKKIAYFIIRHPKPRPAPGCHSATHSSFSTEGAKLFVVMIGKFVLFASLVALVMVAQAARVSHGMAGKSRTTDSNVPTDAIGFTDRNFGGRKCPCKCHAKKARAKDSCHGRSACKVGRCTFGLLRKGHNCCDKSKRGIICYGPYCG</sequence>
<keyword evidence="1" id="KW-1133">Transmembrane helix</keyword>
<dbReference type="Gramene" id="CDF34255">
    <property type="protein sequence ID" value="CDF34255"/>
    <property type="gene ID" value="CHC_T00002953001"/>
</dbReference>
<proteinExistence type="predicted"/>
<keyword evidence="1" id="KW-0812">Transmembrane</keyword>
<dbReference type="RefSeq" id="XP_005714074.1">
    <property type="nucleotide sequence ID" value="XM_005714017.1"/>
</dbReference>